<dbReference type="EMBL" id="CAICTM010000146">
    <property type="protein sequence ID" value="CAB9502825.1"/>
    <property type="molecule type" value="Genomic_DNA"/>
</dbReference>
<evidence type="ECO:0000313" key="3">
    <source>
        <dbReference type="Proteomes" id="UP001153069"/>
    </source>
</evidence>
<comment type="caution">
    <text evidence="2">The sequence shown here is derived from an EMBL/GenBank/DDBJ whole genome shotgun (WGS) entry which is preliminary data.</text>
</comment>
<feature type="compositionally biased region" description="Low complexity" evidence="1">
    <location>
        <begin position="10"/>
        <end position="21"/>
    </location>
</feature>
<evidence type="ECO:0000256" key="1">
    <source>
        <dbReference type="SAM" id="MobiDB-lite"/>
    </source>
</evidence>
<sequence>MSHREEVCFDSDASMSSGSSRYGDDGCVLQGNNDKLGYGATDDAVLTADDLGYGGEEEELPGLEVLGYGEETQAQRKVGSGGGVKASQRLTVQKRQSIFDDHSSHSDLSMFDDSSVDYSSEEEEDDDEKEDLVHDLCDCCTRHSHSSIRSCSISFSHDNLTKAESALKPSRVDLQYDAASHSEGQTPRRISLQFSQQSEDRGVARSRSGCLGVSMGTSRLKRGVSEEQDLHGTLMTSNSFSGRPVRRTTMDHSYRYQSSPSERTPTRGITKNVSSRPSRSASMAHNRVAREHSASSMQRTALASVATQTRRRVTMDMSMSSCSSSSAGQACQRRVSMDLKKSVFARNNPGRVEHQHQSAMKGTALTFVANQTRRRVTMDVSMSSSSSSSAGHMSRRRVSMDLKKSVLPRNNPGRFVDREGNTECPRSQLARTA</sequence>
<feature type="compositionally biased region" description="Acidic residues" evidence="1">
    <location>
        <begin position="119"/>
        <end position="129"/>
    </location>
</feature>
<keyword evidence="3" id="KW-1185">Reference proteome</keyword>
<dbReference type="AlphaFoldDB" id="A0A9N8H836"/>
<feature type="region of interest" description="Disordered" evidence="1">
    <location>
        <begin position="379"/>
        <end position="433"/>
    </location>
</feature>
<feature type="compositionally biased region" description="Polar residues" evidence="1">
    <location>
        <begin position="255"/>
        <end position="283"/>
    </location>
</feature>
<accession>A0A9N8H836</accession>
<reference evidence="2" key="1">
    <citation type="submission" date="2020-06" db="EMBL/GenBank/DDBJ databases">
        <authorList>
            <consortium name="Plant Systems Biology data submission"/>
        </authorList>
    </citation>
    <scope>NUCLEOTIDE SEQUENCE</scope>
    <source>
        <strain evidence="2">D6</strain>
    </source>
</reference>
<organism evidence="2 3">
    <name type="scientific">Seminavis robusta</name>
    <dbReference type="NCBI Taxonomy" id="568900"/>
    <lineage>
        <taxon>Eukaryota</taxon>
        <taxon>Sar</taxon>
        <taxon>Stramenopiles</taxon>
        <taxon>Ochrophyta</taxon>
        <taxon>Bacillariophyta</taxon>
        <taxon>Bacillariophyceae</taxon>
        <taxon>Bacillariophycidae</taxon>
        <taxon>Naviculales</taxon>
        <taxon>Naviculaceae</taxon>
        <taxon>Seminavis</taxon>
    </lineage>
</organism>
<proteinExistence type="predicted"/>
<protein>
    <submittedName>
        <fullName evidence="2">Uncharacterized protein</fullName>
    </submittedName>
</protein>
<feature type="region of interest" description="Disordered" evidence="1">
    <location>
        <begin position="253"/>
        <end position="284"/>
    </location>
</feature>
<name>A0A9N8H836_9STRA</name>
<feature type="region of interest" description="Disordered" evidence="1">
    <location>
        <begin position="1"/>
        <end position="22"/>
    </location>
</feature>
<feature type="region of interest" description="Disordered" evidence="1">
    <location>
        <begin position="99"/>
        <end position="129"/>
    </location>
</feature>
<dbReference type="Proteomes" id="UP001153069">
    <property type="component" value="Unassembled WGS sequence"/>
</dbReference>
<evidence type="ECO:0000313" key="2">
    <source>
        <dbReference type="EMBL" id="CAB9502825.1"/>
    </source>
</evidence>
<gene>
    <name evidence="2" type="ORF">SEMRO_147_G067940.1</name>
</gene>